<gene>
    <name evidence="2" type="ORF">ACED24_09175</name>
    <name evidence="3" type="ORF">FCV52_20405</name>
</gene>
<evidence type="ECO:0000313" key="3">
    <source>
        <dbReference type="EMBL" id="TKF22125.1"/>
    </source>
</evidence>
<evidence type="ECO:0000313" key="4">
    <source>
        <dbReference type="Proteomes" id="UP000305234"/>
    </source>
</evidence>
<dbReference type="RefSeq" id="WP_017057138.1">
    <property type="nucleotide sequence ID" value="NZ_AP025497.1"/>
</dbReference>
<evidence type="ECO:0000313" key="5">
    <source>
        <dbReference type="Proteomes" id="UP001569177"/>
    </source>
</evidence>
<dbReference type="Proteomes" id="UP001569177">
    <property type="component" value="Unassembled WGS sequence"/>
</dbReference>
<comment type="caution">
    <text evidence="3">The sequence shown here is derived from an EMBL/GenBank/DDBJ whole genome shotgun (WGS) entry which is preliminary data.</text>
</comment>
<dbReference type="EMBL" id="JBGOOJ010000007">
    <property type="protein sequence ID" value="MEZ8090223.1"/>
    <property type="molecule type" value="Genomic_DNA"/>
</dbReference>
<dbReference type="EMBL" id="SYUW01000074">
    <property type="protein sequence ID" value="TKF22125.1"/>
    <property type="molecule type" value="Genomic_DNA"/>
</dbReference>
<evidence type="ECO:0000313" key="2">
    <source>
        <dbReference type="EMBL" id="MEZ8090223.1"/>
    </source>
</evidence>
<dbReference type="Gene3D" id="2.60.40.10">
    <property type="entry name" value="Immunoglobulins"/>
    <property type="match status" value="1"/>
</dbReference>
<dbReference type="Proteomes" id="UP000305234">
    <property type="component" value="Unassembled WGS sequence"/>
</dbReference>
<sequence>MKKLPILLTTVLATSVNANAMNVDTMLLVGDEYGNGVFTLTNRKEITEFINSNITQLIVEDGKITRIPYSESNFEDWHVTLTHNKTILEPNRQKQIGVRSLCGNKCDFTEDQYYLVSFEPSPYDPEGKLKSAVTINFGYRPLFVIPAQTQDIDYSMSLDKGELYINNTGNSFVRAYVDQCTDEVTEDCEATIMSLAGRERSYPLPENINPSNLKVTVVNHDESYRQDVTLSESK</sequence>
<evidence type="ECO:0008006" key="6">
    <source>
        <dbReference type="Google" id="ProtNLM"/>
    </source>
</evidence>
<protein>
    <recommendedName>
        <fullName evidence="6">Molecular chaperone</fullName>
    </recommendedName>
</protein>
<name>A0A4U1XKJ9_9VIBR</name>
<keyword evidence="1" id="KW-0732">Signal</keyword>
<evidence type="ECO:0000256" key="1">
    <source>
        <dbReference type="SAM" id="SignalP"/>
    </source>
</evidence>
<feature type="signal peptide" evidence="1">
    <location>
        <begin position="1"/>
        <end position="20"/>
    </location>
</feature>
<dbReference type="GeneID" id="93965695"/>
<reference evidence="2 5" key="2">
    <citation type="submission" date="2024-06" db="EMBL/GenBank/DDBJ databases">
        <authorList>
            <person name="Steensen K."/>
            <person name="Seneca J."/>
            <person name="Bartlau N."/>
            <person name="Yu A.X."/>
            <person name="Polz M.F."/>
        </authorList>
    </citation>
    <scope>NUCLEOTIDE SEQUENCE [LARGE SCALE GENOMIC DNA]</scope>
    <source>
        <strain evidence="2 5">5S240</strain>
    </source>
</reference>
<accession>A0A4U1XKJ9</accession>
<feature type="chain" id="PRO_5043198704" description="Molecular chaperone" evidence="1">
    <location>
        <begin position="21"/>
        <end position="234"/>
    </location>
</feature>
<proteinExistence type="predicted"/>
<reference evidence="3 4" key="1">
    <citation type="submission" date="2019-04" db="EMBL/GenBank/DDBJ databases">
        <title>A reverse ecology approach based on a biological definition of microbial populations.</title>
        <authorList>
            <person name="Arevalo P."/>
            <person name="Vaninsberghe D."/>
            <person name="Elsherbini J."/>
            <person name="Gore J."/>
            <person name="Polz M."/>
        </authorList>
    </citation>
    <scope>NUCLEOTIDE SEQUENCE [LARGE SCALE GENOMIC DNA]</scope>
    <source>
        <strain evidence="3 4">10N.261.46.E4</strain>
    </source>
</reference>
<keyword evidence="5" id="KW-1185">Reference proteome</keyword>
<organism evidence="3 4">
    <name type="scientific">Vibrio kanaloae</name>
    <dbReference type="NCBI Taxonomy" id="170673"/>
    <lineage>
        <taxon>Bacteria</taxon>
        <taxon>Pseudomonadati</taxon>
        <taxon>Pseudomonadota</taxon>
        <taxon>Gammaproteobacteria</taxon>
        <taxon>Vibrionales</taxon>
        <taxon>Vibrionaceae</taxon>
        <taxon>Vibrio</taxon>
    </lineage>
</organism>
<dbReference type="InterPro" id="IPR013783">
    <property type="entry name" value="Ig-like_fold"/>
</dbReference>
<dbReference type="AlphaFoldDB" id="A0A4U1XKJ9"/>